<dbReference type="InterPro" id="IPR006764">
    <property type="entry name" value="SAM_dep_MeTrfase_SAV2177_type"/>
</dbReference>
<dbReference type="GO" id="GO:0032259">
    <property type="term" value="P:methylation"/>
    <property type="evidence" value="ECO:0007669"/>
    <property type="project" value="UniProtKB-KW"/>
</dbReference>
<dbReference type="RefSeq" id="WP_378287878.1">
    <property type="nucleotide sequence ID" value="NZ_JBHSON010000077.1"/>
</dbReference>
<dbReference type="SUPFAM" id="SSF53335">
    <property type="entry name" value="S-adenosyl-L-methionine-dependent methyltransferases"/>
    <property type="match status" value="1"/>
</dbReference>
<keyword evidence="1" id="KW-0808">Transferase</keyword>
<keyword evidence="2" id="KW-1185">Reference proteome</keyword>
<dbReference type="Proteomes" id="UP001596074">
    <property type="component" value="Unassembled WGS sequence"/>
</dbReference>
<comment type="caution">
    <text evidence="1">The sequence shown here is derived from an EMBL/GenBank/DDBJ whole genome shotgun (WGS) entry which is preliminary data.</text>
</comment>
<dbReference type="PIRSF" id="PIRSF017393">
    <property type="entry name" value="MTase_SAV2177"/>
    <property type="match status" value="1"/>
</dbReference>
<name>A0ABW1A9T3_9ACTN</name>
<gene>
    <name evidence="1" type="ORF">ACFPZN_40440</name>
</gene>
<dbReference type="InterPro" id="IPR029063">
    <property type="entry name" value="SAM-dependent_MTases_sf"/>
</dbReference>
<dbReference type="CDD" id="cd02440">
    <property type="entry name" value="AdoMet_MTases"/>
    <property type="match status" value="1"/>
</dbReference>
<dbReference type="EC" id="2.1.1.-" evidence="1"/>
<evidence type="ECO:0000313" key="2">
    <source>
        <dbReference type="Proteomes" id="UP001596074"/>
    </source>
</evidence>
<organism evidence="1 2">
    <name type="scientific">Actinomadura rugatobispora</name>
    <dbReference type="NCBI Taxonomy" id="1994"/>
    <lineage>
        <taxon>Bacteria</taxon>
        <taxon>Bacillati</taxon>
        <taxon>Actinomycetota</taxon>
        <taxon>Actinomycetes</taxon>
        <taxon>Streptosporangiales</taxon>
        <taxon>Thermomonosporaceae</taxon>
        <taxon>Actinomadura</taxon>
    </lineage>
</organism>
<sequence>MDKRDPGFLNARVPNFARVMNYLDGGKDNFAVDRVMGDELLRIAPEVPTVVAESRKFVSRAVTFLAEAGVRQFVDVGCGLPTHGSVHEILHDLGVNARVVYVDEDPVVVAHGKAIVATRGEAVTDDCPVTRVVQADPHDPDAMLDHPELTSVIDLRRPTAILLRALLAVFDDDTAARVAERLVARLSPGGYLLLGHAFRDPFEEKADEMSRHFNQGPLMEGDRRHVRSLAHVARFLDGLDVVPPGLTPLPAWRPRFGEPSVDPETFWVAGAVGRKP</sequence>
<keyword evidence="1" id="KW-0489">Methyltransferase</keyword>
<dbReference type="GO" id="GO:0008168">
    <property type="term" value="F:methyltransferase activity"/>
    <property type="evidence" value="ECO:0007669"/>
    <property type="project" value="UniProtKB-KW"/>
</dbReference>
<protein>
    <submittedName>
        <fullName evidence="1">SAM-dependent methyltransferase</fullName>
        <ecNumber evidence="1">2.1.1.-</ecNumber>
    </submittedName>
</protein>
<proteinExistence type="predicted"/>
<reference evidence="2" key="1">
    <citation type="journal article" date="2019" name="Int. J. Syst. Evol. Microbiol.">
        <title>The Global Catalogue of Microorganisms (GCM) 10K type strain sequencing project: providing services to taxonomists for standard genome sequencing and annotation.</title>
        <authorList>
            <consortium name="The Broad Institute Genomics Platform"/>
            <consortium name="The Broad Institute Genome Sequencing Center for Infectious Disease"/>
            <person name="Wu L."/>
            <person name="Ma J."/>
        </authorList>
    </citation>
    <scope>NUCLEOTIDE SEQUENCE [LARGE SCALE GENOMIC DNA]</scope>
    <source>
        <strain evidence="2">KCTC 42087</strain>
    </source>
</reference>
<evidence type="ECO:0000313" key="1">
    <source>
        <dbReference type="EMBL" id="MFC5751916.1"/>
    </source>
</evidence>
<dbReference type="EMBL" id="JBHSON010000077">
    <property type="protein sequence ID" value="MFC5751916.1"/>
    <property type="molecule type" value="Genomic_DNA"/>
</dbReference>
<accession>A0ABW1A9T3</accession>
<dbReference type="Gene3D" id="3.40.50.150">
    <property type="entry name" value="Vaccinia Virus protein VP39"/>
    <property type="match status" value="1"/>
</dbReference>
<dbReference type="Pfam" id="PF04672">
    <property type="entry name" value="Methyltransf_19"/>
    <property type="match status" value="1"/>
</dbReference>